<evidence type="ECO:0000256" key="3">
    <source>
        <dbReference type="ARBA" id="ARBA00012363"/>
    </source>
</evidence>
<feature type="binding site" evidence="10">
    <location>
        <position position="205"/>
    </location>
    <ligand>
        <name>Mn(2+)</name>
        <dbReference type="ChEBI" id="CHEBI:29035"/>
    </ligand>
</feature>
<dbReference type="Pfam" id="PF01293">
    <property type="entry name" value="PEPCK_ATP"/>
    <property type="match status" value="1"/>
</dbReference>
<dbReference type="NCBIfam" id="NF006821">
    <property type="entry name" value="PRK09344.1-3"/>
    <property type="match status" value="1"/>
</dbReference>
<reference evidence="11 12" key="1">
    <citation type="journal article" date="2015" name="Genome Biol. Evol.">
        <title>Distinctive Genome Reduction Rates Revealed by Genomic Analyses of Two Coxiella-Like Endosymbionts in Ticks.</title>
        <authorList>
            <person name="Gottlieb Y."/>
            <person name="Lalzar I."/>
            <person name="Klasson L."/>
        </authorList>
    </citation>
    <scope>NUCLEOTIDE SEQUENCE [LARGE SCALE GENOMIC DNA]</scope>
    <source>
        <strain evidence="11 12">CRt</strain>
    </source>
</reference>
<feature type="binding site" evidence="10">
    <location>
        <position position="306"/>
    </location>
    <ligand>
        <name>ATP</name>
        <dbReference type="ChEBI" id="CHEBI:30616"/>
    </ligand>
</feature>
<dbReference type="InterPro" id="IPR008210">
    <property type="entry name" value="PEP_carboxykinase_N"/>
</dbReference>
<comment type="pathway">
    <text evidence="1 10">Carbohydrate biosynthesis; gluconeogenesis.</text>
</comment>
<dbReference type="Gene3D" id="3.90.228.20">
    <property type="match status" value="1"/>
</dbReference>
<dbReference type="PANTHER" id="PTHR30031">
    <property type="entry name" value="PHOSPHOENOLPYRUVATE CARBOXYKINASE ATP"/>
    <property type="match status" value="1"/>
</dbReference>
<feature type="binding site" evidence="10">
    <location>
        <position position="205"/>
    </location>
    <ligand>
        <name>ATP</name>
        <dbReference type="ChEBI" id="CHEBI:30616"/>
    </ligand>
</feature>
<gene>
    <name evidence="10 11" type="primary">pckA</name>
    <name evidence="11" type="ORF">CleRT_15910</name>
</gene>
<evidence type="ECO:0000256" key="10">
    <source>
        <dbReference type="HAMAP-Rule" id="MF_00453"/>
    </source>
</evidence>
<keyword evidence="10" id="KW-0963">Cytoplasm</keyword>
<dbReference type="HAMAP" id="MF_00453">
    <property type="entry name" value="PEPCK_ATP"/>
    <property type="match status" value="1"/>
</dbReference>
<evidence type="ECO:0000256" key="9">
    <source>
        <dbReference type="ARBA" id="ARBA00047371"/>
    </source>
</evidence>
<dbReference type="InterPro" id="IPR013035">
    <property type="entry name" value="PEP_carboxykinase_C"/>
</dbReference>
<evidence type="ECO:0000256" key="7">
    <source>
        <dbReference type="ARBA" id="ARBA00022840"/>
    </source>
</evidence>
<evidence type="ECO:0000313" key="11">
    <source>
        <dbReference type="EMBL" id="AKQ34038.1"/>
    </source>
</evidence>
<name>A0ABM5UVK6_9COXI</name>
<feature type="binding site" evidence="10">
    <location>
        <position position="186"/>
    </location>
    <ligand>
        <name>Mn(2+)</name>
        <dbReference type="ChEBI" id="CHEBI:29035"/>
    </ligand>
</feature>
<evidence type="ECO:0000313" key="12">
    <source>
        <dbReference type="Proteomes" id="UP000063965"/>
    </source>
</evidence>
<dbReference type="NCBIfam" id="NF006820">
    <property type="entry name" value="PRK09344.1-2"/>
    <property type="match status" value="1"/>
</dbReference>
<keyword evidence="5 10" id="KW-0547">Nucleotide-binding</keyword>
<keyword evidence="8 10" id="KW-0456">Lyase</keyword>
<organism evidence="11 12">
    <name type="scientific">Candidatus Coxiella mudrowiae</name>
    <dbReference type="NCBI Taxonomy" id="2054173"/>
    <lineage>
        <taxon>Bacteria</taxon>
        <taxon>Pseudomonadati</taxon>
        <taxon>Pseudomonadota</taxon>
        <taxon>Gammaproteobacteria</taxon>
        <taxon>Legionellales</taxon>
        <taxon>Coxiellaceae</taxon>
        <taxon>Coxiella</taxon>
    </lineage>
</organism>
<evidence type="ECO:0000256" key="5">
    <source>
        <dbReference type="ARBA" id="ARBA00022741"/>
    </source>
</evidence>
<evidence type="ECO:0000256" key="8">
    <source>
        <dbReference type="ARBA" id="ARBA00023239"/>
    </source>
</evidence>
<dbReference type="SUPFAM" id="SSF68923">
    <property type="entry name" value="PEP carboxykinase N-terminal domain"/>
    <property type="match status" value="1"/>
</dbReference>
<dbReference type="PANTHER" id="PTHR30031:SF0">
    <property type="entry name" value="PHOSPHOENOLPYRUVATE CARBOXYKINASE (ATP)"/>
    <property type="match status" value="1"/>
</dbReference>
<evidence type="ECO:0000256" key="4">
    <source>
        <dbReference type="ARBA" id="ARBA00022432"/>
    </source>
</evidence>
<comment type="subcellular location">
    <subcellularLocation>
        <location evidence="10">Cytoplasm</location>
    </subcellularLocation>
</comment>
<keyword evidence="4 10" id="KW-0312">Gluconeogenesis</keyword>
<feature type="binding site" evidence="10">
    <location>
        <position position="180"/>
    </location>
    <ligand>
        <name>substrate</name>
    </ligand>
</feature>
<dbReference type="NCBIfam" id="NF006823">
    <property type="entry name" value="PRK09344.1-5"/>
    <property type="match status" value="1"/>
</dbReference>
<evidence type="ECO:0000256" key="1">
    <source>
        <dbReference type="ARBA" id="ARBA00004742"/>
    </source>
</evidence>
<dbReference type="Proteomes" id="UP000063965">
    <property type="component" value="Chromosome"/>
</dbReference>
<keyword evidence="7 10" id="KW-0067">ATP-binding</keyword>
<comment type="catalytic activity">
    <reaction evidence="9 10">
        <text>oxaloacetate + ATP = phosphoenolpyruvate + ADP + CO2</text>
        <dbReference type="Rhea" id="RHEA:18617"/>
        <dbReference type="ChEBI" id="CHEBI:16452"/>
        <dbReference type="ChEBI" id="CHEBI:16526"/>
        <dbReference type="ChEBI" id="CHEBI:30616"/>
        <dbReference type="ChEBI" id="CHEBI:58702"/>
        <dbReference type="ChEBI" id="CHEBI:456216"/>
        <dbReference type="EC" id="4.1.1.49"/>
    </reaction>
</comment>
<dbReference type="Gene3D" id="2.170.8.10">
    <property type="entry name" value="Phosphoenolpyruvate Carboxykinase, domain 2"/>
    <property type="match status" value="1"/>
</dbReference>
<dbReference type="CDD" id="cd00484">
    <property type="entry name" value="PEPCK_ATP"/>
    <property type="match status" value="1"/>
</dbReference>
<accession>A0ABM5UVK6</accession>
<keyword evidence="6 10" id="KW-0210">Decarboxylase</keyword>
<feature type="binding site" evidence="10">
    <location>
        <position position="186"/>
    </location>
    <ligand>
        <name>substrate</name>
    </ligand>
</feature>
<dbReference type="SUPFAM" id="SSF53795">
    <property type="entry name" value="PEP carboxykinase-like"/>
    <property type="match status" value="1"/>
</dbReference>
<dbReference type="NCBIfam" id="TIGR00224">
    <property type="entry name" value="pckA"/>
    <property type="match status" value="1"/>
</dbReference>
<protein>
    <recommendedName>
        <fullName evidence="3 10">Phosphoenolpyruvate carboxykinase (ATP)</fullName>
        <shortName evidence="10">PCK</shortName>
        <shortName evidence="10">PEP carboxykinase</shortName>
        <shortName evidence="10">PEPCK</shortName>
        <ecNumber evidence="3 10">4.1.1.49</ecNumber>
    </recommendedName>
</protein>
<dbReference type="InterPro" id="IPR001272">
    <property type="entry name" value="PEP_carboxykinase_ATP"/>
</dbReference>
<dbReference type="PIRSF" id="PIRSF006294">
    <property type="entry name" value="PEP_crbxkin"/>
    <property type="match status" value="1"/>
</dbReference>
<dbReference type="EMBL" id="CP011126">
    <property type="protein sequence ID" value="AKQ34038.1"/>
    <property type="molecule type" value="Genomic_DNA"/>
</dbReference>
<keyword evidence="10" id="KW-0479">Metal-binding</keyword>
<dbReference type="RefSeq" id="WP_048875732.1">
    <property type="nucleotide sequence ID" value="NZ_CP011126.1"/>
</dbReference>
<comment type="subunit">
    <text evidence="10">Monomer.</text>
</comment>
<feature type="binding site" evidence="10">
    <location>
        <position position="270"/>
    </location>
    <ligand>
        <name>ATP</name>
        <dbReference type="ChEBI" id="CHEBI:30616"/>
    </ligand>
</feature>
<keyword evidence="12" id="KW-1185">Reference proteome</keyword>
<feature type="binding site" evidence="10">
    <location>
        <position position="242"/>
    </location>
    <ligand>
        <name>Mn(2+)</name>
        <dbReference type="ChEBI" id="CHEBI:29035"/>
    </ligand>
</feature>
<comment type="similarity">
    <text evidence="2 10">Belongs to the phosphoenolpyruvate carboxykinase (ATP) family.</text>
</comment>
<comment type="caution">
    <text evidence="10">Lacks conserved residue(s) required for the propagation of feature annotation.</text>
</comment>
<comment type="cofactor">
    <cofactor evidence="10">
        <name>Mn(2+)</name>
        <dbReference type="ChEBI" id="CHEBI:29035"/>
    </cofactor>
    <text evidence="10">Binds 1 Mn(2+) ion per subunit.</text>
</comment>
<evidence type="ECO:0000256" key="6">
    <source>
        <dbReference type="ARBA" id="ARBA00022793"/>
    </source>
</evidence>
<dbReference type="Gene3D" id="3.40.449.10">
    <property type="entry name" value="Phosphoenolpyruvate Carboxykinase, domain 1"/>
    <property type="match status" value="1"/>
</dbReference>
<dbReference type="EC" id="4.1.1.49" evidence="3 10"/>
<feature type="binding site" evidence="10">
    <location>
        <position position="186"/>
    </location>
    <ligand>
        <name>ATP</name>
        <dbReference type="ChEBI" id="CHEBI:30616"/>
    </ligand>
</feature>
<keyword evidence="10" id="KW-0464">Manganese</keyword>
<proteinExistence type="inferred from homology"/>
<sequence length="516" mass="57071">MDQIASRTVYTDLSVDELIQQALKKGEGKLSSTGALAVTTGKRTGRSPKDRFIVKDAETADQVQWGNVNQSIVQGVFDQLWNRANAYLSKRPMYVSHLQVGADENYFLPVQVITEFGWHNLFACDLFIRPDGDYAKGKPEWIILSVPGLKTDPERDKVNSDAAVIINLSQRRVLLVGMAYAGEIKKAMFTVLNYLLPPHDVLPMHCAANAGKSGDVALFFGLSGTGKTTLSADPNRFLIGDDEHGWSRTGVFNFEGGCYAKCIDLSSEREPMIWEAIRHGAIMENVVLQADGQPDYRNASLTQNTRAAYPREHISLRVKDNRGRPPDSVIFLTCDLYGVLPPVALLTKEQAAYYFLSGYTALVGSTEVGSVKGVTPTFSTCFGAPFFPRPPTVYAELLMKRIEETQCQVYLVNTGWTGGAYGEGGVRFSIPTTRAIIDAILTRKLRNQPTENLKGFNLAIPKSAPGVEDKILNPRQAWTDVRAYDIKALTLIEKFRENFVKFQVTDAIQKAGPVIE</sequence>
<comment type="function">
    <text evidence="10">Involved in the gluconeogenesis. Catalyzes the conversion of oxaloacetate (OAA) to phosphoenolpyruvate (PEP) through direct phosphoryl transfer between the nucleoside triphosphate and OAA.</text>
</comment>
<feature type="binding site" evidence="10">
    <location>
        <begin position="221"/>
        <end position="229"/>
    </location>
    <ligand>
        <name>ATP</name>
        <dbReference type="ChEBI" id="CHEBI:30616"/>
    </ligand>
</feature>
<feature type="binding site" evidence="10">
    <location>
        <position position="433"/>
    </location>
    <ligand>
        <name>ATP</name>
        <dbReference type="ChEBI" id="CHEBI:30616"/>
    </ligand>
</feature>
<feature type="binding site" evidence="10">
    <location>
        <position position="306"/>
    </location>
    <ligand>
        <name>substrate</name>
    </ligand>
</feature>
<evidence type="ECO:0000256" key="2">
    <source>
        <dbReference type="ARBA" id="ARBA00006052"/>
    </source>
</evidence>
<feature type="binding site" evidence="10">
    <location>
        <position position="46"/>
    </location>
    <ligand>
        <name>substrate</name>
    </ligand>
</feature>